<evidence type="ECO:0000256" key="1">
    <source>
        <dbReference type="SAM" id="MobiDB-lite"/>
    </source>
</evidence>
<gene>
    <name evidence="2" type="ORF">OSB04_023988</name>
</gene>
<keyword evidence="3" id="KW-1185">Reference proteome</keyword>
<sequence length="282" mass="31393">MARCASKGGKGVQRGRQGTNVSNSFQILPRVSQRKTQPDQNLTKAKQKPLREREVLTFATRSGRQDFAIVKEQNSENSAPIPTLRRETLYFAMRSSEQERASSSCNVRDHPCLSFDSDNILRSEKMSLMIELDRLKKRDIEIRSIVDLHFVDEIGFGDRLSDLLRREYRDRFGIVRLVHDKAATGLCGGHFITLIAEKLGTLTPKVCETLTKLSPLGFLDKVLFRSMKLLAPGPQRGTFVWIGDAASHEGPIGMATSPPQPTFPGQSSNPPPANQQSQQSGS</sequence>
<proteinExistence type="predicted"/>
<evidence type="ECO:0000313" key="2">
    <source>
        <dbReference type="EMBL" id="KAJ9544281.1"/>
    </source>
</evidence>
<organism evidence="2 3">
    <name type="scientific">Centaurea solstitialis</name>
    <name type="common">yellow star-thistle</name>
    <dbReference type="NCBI Taxonomy" id="347529"/>
    <lineage>
        <taxon>Eukaryota</taxon>
        <taxon>Viridiplantae</taxon>
        <taxon>Streptophyta</taxon>
        <taxon>Embryophyta</taxon>
        <taxon>Tracheophyta</taxon>
        <taxon>Spermatophyta</taxon>
        <taxon>Magnoliopsida</taxon>
        <taxon>eudicotyledons</taxon>
        <taxon>Gunneridae</taxon>
        <taxon>Pentapetalae</taxon>
        <taxon>asterids</taxon>
        <taxon>campanulids</taxon>
        <taxon>Asterales</taxon>
        <taxon>Asteraceae</taxon>
        <taxon>Carduoideae</taxon>
        <taxon>Cardueae</taxon>
        <taxon>Centaureinae</taxon>
        <taxon>Centaurea</taxon>
    </lineage>
</organism>
<comment type="caution">
    <text evidence="2">The sequence shown here is derived from an EMBL/GenBank/DDBJ whole genome shotgun (WGS) entry which is preliminary data.</text>
</comment>
<dbReference type="AlphaFoldDB" id="A0AA38WDG0"/>
<name>A0AA38WDG0_9ASTR</name>
<dbReference type="EMBL" id="JARYMX010000006">
    <property type="protein sequence ID" value="KAJ9544281.1"/>
    <property type="molecule type" value="Genomic_DNA"/>
</dbReference>
<evidence type="ECO:0000313" key="3">
    <source>
        <dbReference type="Proteomes" id="UP001172457"/>
    </source>
</evidence>
<dbReference type="Proteomes" id="UP001172457">
    <property type="component" value="Chromosome 6"/>
</dbReference>
<feature type="compositionally biased region" description="Polar residues" evidence="1">
    <location>
        <begin position="34"/>
        <end position="44"/>
    </location>
</feature>
<reference evidence="2" key="1">
    <citation type="submission" date="2023-03" db="EMBL/GenBank/DDBJ databases">
        <title>Chromosome-scale reference genome and RAD-based genetic map of yellow starthistle (Centaurea solstitialis) reveal putative structural variation and QTLs associated with invader traits.</title>
        <authorList>
            <person name="Reatini B."/>
            <person name="Cang F.A."/>
            <person name="Jiang Q."/>
            <person name="Mckibben M.T.W."/>
            <person name="Barker M.S."/>
            <person name="Rieseberg L.H."/>
            <person name="Dlugosch K.M."/>
        </authorList>
    </citation>
    <scope>NUCLEOTIDE SEQUENCE</scope>
    <source>
        <strain evidence="2">CAN-66</strain>
        <tissue evidence="2">Leaf</tissue>
    </source>
</reference>
<feature type="compositionally biased region" description="Low complexity" evidence="1">
    <location>
        <begin position="264"/>
        <end position="282"/>
    </location>
</feature>
<protein>
    <submittedName>
        <fullName evidence="2">Uncharacterized protein</fullName>
    </submittedName>
</protein>
<feature type="region of interest" description="Disordered" evidence="1">
    <location>
        <begin position="1"/>
        <end position="51"/>
    </location>
</feature>
<accession>A0AA38WDG0</accession>
<feature type="region of interest" description="Disordered" evidence="1">
    <location>
        <begin position="250"/>
        <end position="282"/>
    </location>
</feature>